<dbReference type="InterPro" id="IPR028974">
    <property type="entry name" value="TSP_type-3_rpt"/>
</dbReference>
<keyword evidence="12" id="KW-1185">Reference proteome</keyword>
<dbReference type="Gene3D" id="2.60.120.260">
    <property type="entry name" value="Galactose-binding domain-like"/>
    <property type="match status" value="1"/>
</dbReference>
<dbReference type="SUPFAM" id="SSF49785">
    <property type="entry name" value="Galactose-binding domain-like"/>
    <property type="match status" value="1"/>
</dbReference>
<evidence type="ECO:0000256" key="3">
    <source>
        <dbReference type="ARBA" id="ARBA00011233"/>
    </source>
</evidence>
<protein>
    <submittedName>
        <fullName evidence="11">Discoidin domain-containing protein</fullName>
    </submittedName>
</protein>
<reference evidence="11 12" key="1">
    <citation type="submission" date="2021-03" db="EMBL/GenBank/DDBJ databases">
        <title>Complete genome of Polaribacter_sp.G4M1.</title>
        <authorList>
            <person name="Jeong S.W."/>
            <person name="Bae J.W."/>
        </authorList>
    </citation>
    <scope>NUCLEOTIDE SEQUENCE [LARGE SCALE GENOMIC DNA]</scope>
    <source>
        <strain evidence="11 12">G4M1</strain>
    </source>
</reference>
<dbReference type="NCBIfam" id="TIGR04183">
    <property type="entry name" value="Por_Secre_tail"/>
    <property type="match status" value="1"/>
</dbReference>
<organism evidence="11 12">
    <name type="scientific">Polaribacter batillariae</name>
    <dbReference type="NCBI Taxonomy" id="2808900"/>
    <lineage>
        <taxon>Bacteria</taxon>
        <taxon>Pseudomonadati</taxon>
        <taxon>Bacteroidota</taxon>
        <taxon>Flavobacteriia</taxon>
        <taxon>Flavobacteriales</taxon>
        <taxon>Flavobacteriaceae</taxon>
    </lineage>
</organism>
<gene>
    <name evidence="11" type="ORF">JL193_00570</name>
</gene>
<dbReference type="RefSeq" id="WP_207971996.1">
    <property type="nucleotide sequence ID" value="NZ_CP071795.1"/>
</dbReference>
<evidence type="ECO:0000313" key="12">
    <source>
        <dbReference type="Proteomes" id="UP000663935"/>
    </source>
</evidence>
<evidence type="ECO:0000256" key="1">
    <source>
        <dbReference type="ARBA" id="ARBA00002219"/>
    </source>
</evidence>
<evidence type="ECO:0000256" key="2">
    <source>
        <dbReference type="ARBA" id="ARBA00010147"/>
    </source>
</evidence>
<dbReference type="PANTHER" id="PTHR45713:SF6">
    <property type="entry name" value="F5_8 TYPE C DOMAIN-CONTAINING PROTEIN"/>
    <property type="match status" value="1"/>
</dbReference>
<keyword evidence="5" id="KW-0732">Signal</keyword>
<evidence type="ECO:0000259" key="10">
    <source>
        <dbReference type="SMART" id="SM00607"/>
    </source>
</evidence>
<dbReference type="PANTHER" id="PTHR45713">
    <property type="entry name" value="FTP DOMAIN-CONTAINING PROTEIN"/>
    <property type="match status" value="1"/>
</dbReference>
<proteinExistence type="inferred from homology"/>
<evidence type="ECO:0000256" key="5">
    <source>
        <dbReference type="ARBA" id="ARBA00022729"/>
    </source>
</evidence>
<evidence type="ECO:0000313" key="11">
    <source>
        <dbReference type="EMBL" id="QTD37840.1"/>
    </source>
</evidence>
<dbReference type="SUPFAM" id="SSF103647">
    <property type="entry name" value="TSP type-3 repeat"/>
    <property type="match status" value="1"/>
</dbReference>
<dbReference type="EMBL" id="CP071795">
    <property type="protein sequence ID" value="QTD37840.1"/>
    <property type="molecule type" value="Genomic_DNA"/>
</dbReference>
<comment type="similarity">
    <text evidence="2">Belongs to the fucolectin family.</text>
</comment>
<dbReference type="Pfam" id="PF18962">
    <property type="entry name" value="Por_Secre_tail"/>
    <property type="match status" value="1"/>
</dbReference>
<sequence>MHINKGKIVLFKKIIQLKKSIFLLLILISANNYSQSPTFVGSRSNCRSASGAPITVAVPPGNANDLLIASVNGSVNSNSFFNIATPAGWTLLRSGFSGDGTTTLAVFYRVATNREPASYSFNSNFGNRACASIVRYDNVANLNNNPIYVSAISTSPASASIFDSTPPVSPSINASMEENIVLRILGVDNDYTLTRPSGTRQRININNFFTTQGIAERYQPTAGNTGTARWTYGRRGGWVSVTLAFSGIEPIDPCDAVASGNLDTDNDGISDICDLDDDNDGILDTVESNPNFIGGTATQSSSLGNRTCPNNSCSASLARDGNTSGNFSSGSVTHTNTQNNPWWLLDMEVDTTISTVVIHNRTDCCGNRLDNFILEVLDTNNNVVYTHNNGSAAAVNTINGINTLGRKIRIRLVGSNRVLSLAEVVVQLANALDIDRDGIPNSRDLDSDNDGCPDATEAATPSILKSSGNNANDGIANNTPNAAIDTAQDPVGSNGLANSLENTDTNTAINTNAFSTTNYRNYALNNSKNGCGNPMITQIYWKGTEKIIEVTNRDASKIVVPNAANLNLFNNGVTAVRTATASNTEEILAGESVLFTASATMVAPIKTETPVVVTPSVIAFDNSNDILTISSNGKANNNFAWRTRKDAIQNLTDNTSLVRIDEILQPTNAYNPNEWTVFIDDAIATTFNNFLRHPHSAVLSEITTPVPTESNTLLGLHRFGKTTRIGNTWSNGTPDKSRFVAINENYMHSGKKLIARKLEVQENRILSLDNQVLIVTDNLHIADAAEIRLIGTSQLIQTHPGTANATGNGKLYIDQNSDLASVYRFNYLGAPVTSLGALNYTVESVLKDGTNPLSHTGIVGQSSTNIARNINFVGGLDGSSGAPINISEKWIYTFASAEGKGANWVWKGKNGTIAPTDGFILKGTEVAQNYTFVGNPNDGELRTAVGASESYLLGNPYPSALNGLKFIQDNINSIDGTLYFWDHVGEESTAEATDGHLYNGYIGGYATLNLSMAVAAVSKPLVGAFNIKLEAENTVTNGTNTTEGTRNIITLNNNLGFIEVNAITRATDKIELTYTAPTEKLLRFVVDGKAKETYTLPASANYTTFTINECVTVGASVRFESLDRNSISIDYLTISDDDGNISCAPAPGTDASLYKTPGTYIPVGQGFFISGDTDGGPIVFNNNQRQFVTENSGNAVFFKTNKKTKKSIDDDMGDFNKLPFIKLGMDFVNTERESLHRQIGVSFSANNTFQFEKGYDSPVNDLGETDIYWKFPENDHKYVIAGIGNVSYDLEIPFEITMDYDGTNILKIDDSFAIEADIFLKDKLKNKNYLLKNKEVALQLKKGTHKNRFAIVFEESKIIEEVQNPTEEKEKEITVFLDAQNSALMLQNKGEILIEKVTLYNLLGQKIQSWENLEKTTEYSLKIKNFPENIYIVNVKTEEGKISKKIIFEK</sequence>
<dbReference type="InterPro" id="IPR026444">
    <property type="entry name" value="Secre_tail"/>
</dbReference>
<evidence type="ECO:0000256" key="8">
    <source>
        <dbReference type="ARBA" id="ARBA00023157"/>
    </source>
</evidence>
<dbReference type="SMART" id="SM00607">
    <property type="entry name" value="FTP"/>
    <property type="match status" value="1"/>
</dbReference>
<dbReference type="InterPro" id="IPR006585">
    <property type="entry name" value="FTP1"/>
</dbReference>
<comment type="subunit">
    <text evidence="3">Homotrimer.</text>
</comment>
<dbReference type="InterPro" id="IPR008979">
    <property type="entry name" value="Galactose-bd-like_sf"/>
</dbReference>
<dbReference type="InterPro" id="IPR051941">
    <property type="entry name" value="BG_Antigen-Binding_Lectin"/>
</dbReference>
<keyword evidence="4" id="KW-0479">Metal-binding</keyword>
<feature type="region of interest" description="Disordered" evidence="9">
    <location>
        <begin position="442"/>
        <end position="477"/>
    </location>
</feature>
<comment type="function">
    <text evidence="1">Acts as a defensive agent. Recognizes blood group fucosylated oligosaccharides including A, B, H and Lewis B-type antigens. Does not recognize Lewis A antigen and has low affinity for monovalent haptens.</text>
</comment>
<keyword evidence="8" id="KW-1015">Disulfide bond</keyword>
<keyword evidence="7" id="KW-0106">Calcium</keyword>
<evidence type="ECO:0000256" key="4">
    <source>
        <dbReference type="ARBA" id="ARBA00022723"/>
    </source>
</evidence>
<evidence type="ECO:0000256" key="9">
    <source>
        <dbReference type="SAM" id="MobiDB-lite"/>
    </source>
</evidence>
<keyword evidence="6" id="KW-0430">Lectin</keyword>
<accession>A0ABX7SUC7</accession>
<name>A0ABX7SUC7_9FLAO</name>
<evidence type="ECO:0000256" key="6">
    <source>
        <dbReference type="ARBA" id="ARBA00022734"/>
    </source>
</evidence>
<dbReference type="Proteomes" id="UP000663935">
    <property type="component" value="Chromosome"/>
</dbReference>
<feature type="compositionally biased region" description="Polar residues" evidence="9">
    <location>
        <begin position="463"/>
        <end position="477"/>
    </location>
</feature>
<feature type="domain" description="Fucolectin tachylectin-4 pentraxin-1" evidence="10">
    <location>
        <begin position="293"/>
        <end position="435"/>
    </location>
</feature>
<dbReference type="Pfam" id="PF22633">
    <property type="entry name" value="F5_F8_type_C_2"/>
    <property type="match status" value="1"/>
</dbReference>
<evidence type="ECO:0000256" key="7">
    <source>
        <dbReference type="ARBA" id="ARBA00022837"/>
    </source>
</evidence>